<evidence type="ECO:0000256" key="1">
    <source>
        <dbReference type="SAM" id="MobiDB-lite"/>
    </source>
</evidence>
<gene>
    <name evidence="2" type="ORF">BDZ85DRAFT_299241</name>
</gene>
<feature type="compositionally biased region" description="Polar residues" evidence="1">
    <location>
        <begin position="918"/>
        <end position="936"/>
    </location>
</feature>
<feature type="region of interest" description="Disordered" evidence="1">
    <location>
        <begin position="911"/>
        <end position="1020"/>
    </location>
</feature>
<feature type="region of interest" description="Disordered" evidence="1">
    <location>
        <begin position="709"/>
        <end position="894"/>
    </location>
</feature>
<evidence type="ECO:0000313" key="3">
    <source>
        <dbReference type="Proteomes" id="UP000799538"/>
    </source>
</evidence>
<feature type="compositionally biased region" description="Polar residues" evidence="1">
    <location>
        <begin position="877"/>
        <end position="888"/>
    </location>
</feature>
<dbReference type="Pfam" id="PF10257">
    <property type="entry name" value="RAI16-like"/>
    <property type="match status" value="1"/>
</dbReference>
<dbReference type="OrthoDB" id="5350595at2759"/>
<reference evidence="3" key="1">
    <citation type="journal article" date="2020" name="Stud. Mycol.">
        <title>101 Dothideomycetes genomes: A test case for predicting lifestyles and emergence of pathogens.</title>
        <authorList>
            <person name="Haridas S."/>
            <person name="Albert R."/>
            <person name="Binder M."/>
            <person name="Bloem J."/>
            <person name="LaButti K."/>
            <person name="Salamov A."/>
            <person name="Andreopoulos B."/>
            <person name="Baker S."/>
            <person name="Barry K."/>
            <person name="Bills G."/>
            <person name="Bluhm B."/>
            <person name="Cannon C."/>
            <person name="Castanera R."/>
            <person name="Culley D."/>
            <person name="Daum C."/>
            <person name="Ezra D."/>
            <person name="Gonzalez J."/>
            <person name="Henrissat B."/>
            <person name="Kuo A."/>
            <person name="Liang C."/>
            <person name="Lipzen A."/>
            <person name="Lutzoni F."/>
            <person name="Magnuson J."/>
            <person name="Mondo S."/>
            <person name="Nolan M."/>
            <person name="Ohm R."/>
            <person name="Pangilinan J."/>
            <person name="Park H.-J."/>
            <person name="Ramirez L."/>
            <person name="Alfaro M."/>
            <person name="Sun H."/>
            <person name="Tritt A."/>
            <person name="Yoshinaga Y."/>
            <person name="Zwiers L.-H."/>
            <person name="Turgeon B."/>
            <person name="Goodwin S."/>
            <person name="Spatafora J."/>
            <person name="Crous P."/>
            <person name="Grigoriev I."/>
        </authorList>
    </citation>
    <scope>NUCLEOTIDE SEQUENCE [LARGE SCALE GENOMIC DNA]</scope>
    <source>
        <strain evidence="3">CECT 20119</strain>
    </source>
</reference>
<evidence type="ECO:0000313" key="2">
    <source>
        <dbReference type="EMBL" id="KAF2218915.1"/>
    </source>
</evidence>
<accession>A0A6A6FZP1</accession>
<organism evidence="2 3">
    <name type="scientific">Elsinoe ampelina</name>
    <dbReference type="NCBI Taxonomy" id="302913"/>
    <lineage>
        <taxon>Eukaryota</taxon>
        <taxon>Fungi</taxon>
        <taxon>Dikarya</taxon>
        <taxon>Ascomycota</taxon>
        <taxon>Pezizomycotina</taxon>
        <taxon>Dothideomycetes</taxon>
        <taxon>Dothideomycetidae</taxon>
        <taxon>Myriangiales</taxon>
        <taxon>Elsinoaceae</taxon>
        <taxon>Elsinoe</taxon>
    </lineage>
</organism>
<feature type="compositionally biased region" description="Low complexity" evidence="1">
    <location>
        <begin position="755"/>
        <end position="771"/>
    </location>
</feature>
<sequence>MSIQWSRLIGGSGRQNKQPSPKKVNPQQRLDRFKRVYNSALQGCSKPQLLAQPGPLIERLVVDLRQLSTLLREELRSPAPYTCLSFAAASQIYGAIGRAASVCRDERVISEAVALFSILIDSEMEGFVSSRAFARSLMRFSMRVLDSGYAYVTDDTEAQLVEVLFAIAAKIRLEPDILDVWFAPSGRAESEEEFVREKKSFVGITQKDDFPLCYLFMDRVHHEGRIGDFARTGLLYIFEAASRSVTLDAWIVHSDLPTLMASALGALYSQLSRELSLLQDPNALPMLLAMSDYLEDNQDTGVETISSESHKAHMATFLSDLTFWQDILDHCKSVDVKQTLLDHFQILFLQQLLYPSLLQSSDTDGGSSVAVMTYLNSILQTLTDESLSNMLLSYLLATSQRSPAERPPSPSVMRRRSSLMILAPAEPEEERLEPSLFNLVDLIHNGLQSKNPQTTFAALKLFTTILTLQPAHALGALVRLTSEHLTSERTIGGIVVETSAMMSIAASIGGLDGMDEAFSGASFDVRRNLEVTVVRRAQATHGFTSRNNSVVFSEMQKHVSKSMLDTNETGLKAIIALVENFLCNGVDTNLALSETVMALCMSINIDLCDLLVIRSDRYENQKRKETVNAHRHLDPSWLDEEEASALTATLSINRPPILKPSNAPVLISTLQSLESQVNSLRNSLSRFDALLQKRKAILQTPQQIDNLFSSPAKPLIPPKNPALSLSRHASPSPAPTPSRPGSRHAGTPIQHIRHTSITSISSSPTRAASIPRGRRPSTNIAGPASPTSSITHAHVQSRSPTSRNPTFASPAHASLNASVFRPPPPEKDHNLSPPRMAPLHPHLSPPKHPSRNNSLSARGLSPPSFSPLGAREPHQGTRYTASPGSSGENDAETLNLRVRFDSRGRVIGIATKSESEAESSPQTASGFNSGFASRTRSPVGLAGRLRGEVMPGSSRGSSAVGTPERGRSKDRETGGQSHDGRDSEERDGSSAAGRDGTEREDYETSPRVGHGQGMGKRDDGTKEVSLSHVLTNIVVLQNFILELVAVVQQRARVYEGEVRFS</sequence>
<proteinExistence type="predicted"/>
<dbReference type="PANTHER" id="PTHR21705">
    <property type="entry name" value="RAI16 PROTEIN-RELATED"/>
    <property type="match status" value="1"/>
</dbReference>
<protein>
    <submittedName>
        <fullName evidence="2">Retinoic acid induced 16-like protein-domain-containing protein</fullName>
    </submittedName>
</protein>
<name>A0A6A6FZP1_9PEZI</name>
<feature type="compositionally biased region" description="Polar residues" evidence="1">
    <location>
        <begin position="776"/>
        <end position="807"/>
    </location>
</feature>
<keyword evidence="3" id="KW-1185">Reference proteome</keyword>
<feature type="region of interest" description="Disordered" evidence="1">
    <location>
        <begin position="1"/>
        <end position="26"/>
    </location>
</feature>
<dbReference type="Proteomes" id="UP000799538">
    <property type="component" value="Unassembled WGS sequence"/>
</dbReference>
<feature type="compositionally biased region" description="Basic and acidic residues" evidence="1">
    <location>
        <begin position="995"/>
        <end position="1004"/>
    </location>
</feature>
<dbReference type="EMBL" id="ML992525">
    <property type="protein sequence ID" value="KAF2218915.1"/>
    <property type="molecule type" value="Genomic_DNA"/>
</dbReference>
<dbReference type="AlphaFoldDB" id="A0A6A6FZP1"/>
<dbReference type="PANTHER" id="PTHR21705:SF11">
    <property type="entry name" value="FHIP FAMILY PROTEIN CG3558"/>
    <property type="match status" value="1"/>
</dbReference>
<feature type="compositionally biased region" description="Basic and acidic residues" evidence="1">
    <location>
        <begin position="964"/>
        <end position="988"/>
    </location>
</feature>
<dbReference type="InterPro" id="IPR019384">
    <property type="entry name" value="FHIP"/>
</dbReference>